<gene>
    <name evidence="2" type="ORF">SAMN05192545_2870</name>
</gene>
<dbReference type="Proteomes" id="UP000199574">
    <property type="component" value="Chromosome I"/>
</dbReference>
<name>A0ABY0UT51_9FLAO</name>
<dbReference type="RefSeq" id="WP_091606964.1">
    <property type="nucleotide sequence ID" value="NZ_LT629754.1"/>
</dbReference>
<sequence length="153" mass="17893">MRPECLEFCPKDSLEMVRYVNPTLWLVDIQKPVTQIIKYRSMHKITCNQALDAILAVKHNMADKILAMAAFQFIMDEKVKMYNEAVDNINSINNQMLYAQTSKLTSASEKAQLMEYYQDQLKKYEQEREDLLQQPDVCKAIEVQYNTVNTKTK</sequence>
<evidence type="ECO:0000256" key="1">
    <source>
        <dbReference type="SAM" id="Coils"/>
    </source>
</evidence>
<keyword evidence="3" id="KW-1185">Reference proteome</keyword>
<accession>A0ABY0UT51</accession>
<keyword evidence="1" id="KW-0175">Coiled coil</keyword>
<evidence type="ECO:0000313" key="3">
    <source>
        <dbReference type="Proteomes" id="UP000199574"/>
    </source>
</evidence>
<reference evidence="2 3" key="1">
    <citation type="submission" date="2016-10" db="EMBL/GenBank/DDBJ databases">
        <authorList>
            <person name="Varghese N."/>
            <person name="Submissions S."/>
        </authorList>
    </citation>
    <scope>NUCLEOTIDE SEQUENCE [LARGE SCALE GENOMIC DNA]</scope>
    <source>
        <strain evidence="2 3">MAR_2009_60</strain>
    </source>
</reference>
<feature type="coiled-coil region" evidence="1">
    <location>
        <begin position="107"/>
        <end position="134"/>
    </location>
</feature>
<proteinExistence type="predicted"/>
<organism evidence="2 3">
    <name type="scientific">Maribacter dokdonensis</name>
    <dbReference type="NCBI Taxonomy" id="320912"/>
    <lineage>
        <taxon>Bacteria</taxon>
        <taxon>Pseudomonadati</taxon>
        <taxon>Bacteroidota</taxon>
        <taxon>Flavobacteriia</taxon>
        <taxon>Flavobacteriales</taxon>
        <taxon>Flavobacteriaceae</taxon>
        <taxon>Maribacter</taxon>
    </lineage>
</organism>
<dbReference type="EMBL" id="LT629754">
    <property type="protein sequence ID" value="SDT14589.1"/>
    <property type="molecule type" value="Genomic_DNA"/>
</dbReference>
<dbReference type="GeneID" id="90591654"/>
<evidence type="ECO:0000313" key="2">
    <source>
        <dbReference type="EMBL" id="SDT14589.1"/>
    </source>
</evidence>
<protein>
    <submittedName>
        <fullName evidence="2">Uncharacterized protein</fullName>
    </submittedName>
</protein>